<name>A0A1X0SAV1_RHIZD</name>
<dbReference type="AlphaFoldDB" id="A0A1X0SAV1"/>
<sequence length="53" mass="5932">MSKIVIEMVVIATVSMYYMFVCLSIAINGAVSLFFFTRFLGSPYIVCITLLNT</sequence>
<keyword evidence="1" id="KW-1133">Transmembrane helix</keyword>
<feature type="transmembrane region" description="Helical" evidence="1">
    <location>
        <begin position="5"/>
        <end position="27"/>
    </location>
</feature>
<dbReference type="Proteomes" id="UP000242381">
    <property type="component" value="Unassembled WGS sequence"/>
</dbReference>
<reference evidence="2 3" key="1">
    <citation type="journal article" date="2016" name="Proc. Natl. Acad. Sci. U.S.A.">
        <title>Lipid metabolic changes in an early divergent fungus govern the establishment of a mutualistic symbiosis with endobacteria.</title>
        <authorList>
            <person name="Lastovetsky O.A."/>
            <person name="Gaspar M.L."/>
            <person name="Mondo S.J."/>
            <person name="LaButti K.M."/>
            <person name="Sandor L."/>
            <person name="Grigoriev I.V."/>
            <person name="Henry S.A."/>
            <person name="Pawlowska T.E."/>
        </authorList>
    </citation>
    <scope>NUCLEOTIDE SEQUENCE [LARGE SCALE GENOMIC DNA]</scope>
    <source>
        <strain evidence="2 3">ATCC 11559</strain>
    </source>
</reference>
<keyword evidence="1" id="KW-0812">Transmembrane</keyword>
<accession>A0A1X0SAV1</accession>
<organism evidence="2 3">
    <name type="scientific">Rhizopus microsporus</name>
    <dbReference type="NCBI Taxonomy" id="58291"/>
    <lineage>
        <taxon>Eukaryota</taxon>
        <taxon>Fungi</taxon>
        <taxon>Fungi incertae sedis</taxon>
        <taxon>Mucoromycota</taxon>
        <taxon>Mucoromycotina</taxon>
        <taxon>Mucoromycetes</taxon>
        <taxon>Mucorales</taxon>
        <taxon>Mucorineae</taxon>
        <taxon>Rhizopodaceae</taxon>
        <taxon>Rhizopus</taxon>
    </lineage>
</organism>
<proteinExistence type="predicted"/>
<evidence type="ECO:0000256" key="1">
    <source>
        <dbReference type="SAM" id="Phobius"/>
    </source>
</evidence>
<evidence type="ECO:0000313" key="2">
    <source>
        <dbReference type="EMBL" id="ORE21413.1"/>
    </source>
</evidence>
<keyword evidence="1" id="KW-0472">Membrane</keyword>
<evidence type="ECO:0000313" key="3">
    <source>
        <dbReference type="Proteomes" id="UP000242381"/>
    </source>
</evidence>
<dbReference type="EMBL" id="KV921279">
    <property type="protein sequence ID" value="ORE21413.1"/>
    <property type="molecule type" value="Genomic_DNA"/>
</dbReference>
<gene>
    <name evidence="2" type="ORF">BCV71DRAFT_52788</name>
</gene>
<protein>
    <submittedName>
        <fullName evidence="2">Uncharacterized protein</fullName>
    </submittedName>
</protein>